<feature type="disulfide bond" evidence="2">
    <location>
        <begin position="76"/>
        <end position="86"/>
    </location>
</feature>
<evidence type="ECO:0000313" key="6">
    <source>
        <dbReference type="Proteomes" id="UP000828390"/>
    </source>
</evidence>
<dbReference type="Gene3D" id="3.10.250.10">
    <property type="entry name" value="SRCR-like domain"/>
    <property type="match status" value="1"/>
</dbReference>
<accession>A0A9D3YII6</accession>
<reference evidence="5" key="2">
    <citation type="submission" date="2020-11" db="EMBL/GenBank/DDBJ databases">
        <authorList>
            <person name="McCartney M.A."/>
            <person name="Auch B."/>
            <person name="Kono T."/>
            <person name="Mallez S."/>
            <person name="Becker A."/>
            <person name="Gohl D.M."/>
            <person name="Silverstein K.A.T."/>
            <person name="Koren S."/>
            <person name="Bechman K.B."/>
            <person name="Herman A."/>
            <person name="Abrahante J.E."/>
            <person name="Garbe J."/>
        </authorList>
    </citation>
    <scope>NUCLEOTIDE SEQUENCE</scope>
    <source>
        <strain evidence="5">Duluth1</strain>
        <tissue evidence="5">Whole animal</tissue>
    </source>
</reference>
<dbReference type="SUPFAM" id="SSF56487">
    <property type="entry name" value="SRCR-like"/>
    <property type="match status" value="1"/>
</dbReference>
<evidence type="ECO:0000256" key="2">
    <source>
        <dbReference type="PROSITE-ProRule" id="PRU00196"/>
    </source>
</evidence>
<keyword evidence="6" id="KW-1185">Reference proteome</keyword>
<gene>
    <name evidence="5" type="ORF">DPMN_076308</name>
</gene>
<keyword evidence="3" id="KW-0812">Transmembrane</keyword>
<dbReference type="PROSITE" id="PS50287">
    <property type="entry name" value="SRCR_2"/>
    <property type="match status" value="1"/>
</dbReference>
<comment type="caution">
    <text evidence="2">Lacks conserved residue(s) required for the propagation of feature annotation.</text>
</comment>
<evidence type="ECO:0000256" key="1">
    <source>
        <dbReference type="ARBA" id="ARBA00023157"/>
    </source>
</evidence>
<dbReference type="Pfam" id="PF00530">
    <property type="entry name" value="SRCR"/>
    <property type="match status" value="1"/>
</dbReference>
<dbReference type="SMART" id="SM00202">
    <property type="entry name" value="SR"/>
    <property type="match status" value="1"/>
</dbReference>
<sequence>MIRLTKSNKEDETELSRQSGSLEIYHKNNWLPVFFKNWGRVETEVVCKPFGFREGAASSEKDETQMDSYSITNVTCTRSENRLDACAFDGFELNCCPSFNYVSVHYILVSLFIVYFTVLKNTIQHYMFLIRKINTGKASD</sequence>
<keyword evidence="1 2" id="KW-1015">Disulfide bond</keyword>
<protein>
    <recommendedName>
        <fullName evidence="4">SRCR domain-containing protein</fullName>
    </recommendedName>
</protein>
<organism evidence="5 6">
    <name type="scientific">Dreissena polymorpha</name>
    <name type="common">Zebra mussel</name>
    <name type="synonym">Mytilus polymorpha</name>
    <dbReference type="NCBI Taxonomy" id="45954"/>
    <lineage>
        <taxon>Eukaryota</taxon>
        <taxon>Metazoa</taxon>
        <taxon>Spiralia</taxon>
        <taxon>Lophotrochozoa</taxon>
        <taxon>Mollusca</taxon>
        <taxon>Bivalvia</taxon>
        <taxon>Autobranchia</taxon>
        <taxon>Heteroconchia</taxon>
        <taxon>Euheterodonta</taxon>
        <taxon>Imparidentia</taxon>
        <taxon>Neoheterodontei</taxon>
        <taxon>Myida</taxon>
        <taxon>Dreissenoidea</taxon>
        <taxon>Dreissenidae</taxon>
        <taxon>Dreissena</taxon>
    </lineage>
</organism>
<feature type="domain" description="SRCR" evidence="4">
    <location>
        <begin position="2"/>
        <end position="110"/>
    </location>
</feature>
<name>A0A9D3YII6_DREPO</name>
<dbReference type="AlphaFoldDB" id="A0A9D3YII6"/>
<dbReference type="GO" id="GO:0016020">
    <property type="term" value="C:membrane"/>
    <property type="evidence" value="ECO:0007669"/>
    <property type="project" value="InterPro"/>
</dbReference>
<keyword evidence="3" id="KW-0472">Membrane</keyword>
<dbReference type="InterPro" id="IPR001190">
    <property type="entry name" value="SRCR"/>
</dbReference>
<feature type="transmembrane region" description="Helical" evidence="3">
    <location>
        <begin position="104"/>
        <end position="123"/>
    </location>
</feature>
<comment type="caution">
    <text evidence="5">The sequence shown here is derived from an EMBL/GenBank/DDBJ whole genome shotgun (WGS) entry which is preliminary data.</text>
</comment>
<dbReference type="Proteomes" id="UP000828390">
    <property type="component" value="Unassembled WGS sequence"/>
</dbReference>
<keyword evidence="3" id="KW-1133">Transmembrane helix</keyword>
<evidence type="ECO:0000313" key="5">
    <source>
        <dbReference type="EMBL" id="KAH3701324.1"/>
    </source>
</evidence>
<evidence type="ECO:0000259" key="4">
    <source>
        <dbReference type="PROSITE" id="PS50287"/>
    </source>
</evidence>
<dbReference type="InterPro" id="IPR036772">
    <property type="entry name" value="SRCR-like_dom_sf"/>
</dbReference>
<reference evidence="5" key="1">
    <citation type="journal article" date="2019" name="bioRxiv">
        <title>The Genome of the Zebra Mussel, Dreissena polymorpha: A Resource for Invasive Species Research.</title>
        <authorList>
            <person name="McCartney M.A."/>
            <person name="Auch B."/>
            <person name="Kono T."/>
            <person name="Mallez S."/>
            <person name="Zhang Y."/>
            <person name="Obille A."/>
            <person name="Becker A."/>
            <person name="Abrahante J.E."/>
            <person name="Garbe J."/>
            <person name="Badalamenti J.P."/>
            <person name="Herman A."/>
            <person name="Mangelson H."/>
            <person name="Liachko I."/>
            <person name="Sullivan S."/>
            <person name="Sone E.D."/>
            <person name="Koren S."/>
            <person name="Silverstein K.A.T."/>
            <person name="Beckman K.B."/>
            <person name="Gohl D.M."/>
        </authorList>
    </citation>
    <scope>NUCLEOTIDE SEQUENCE</scope>
    <source>
        <strain evidence="5">Duluth1</strain>
        <tissue evidence="5">Whole animal</tissue>
    </source>
</reference>
<evidence type="ECO:0000256" key="3">
    <source>
        <dbReference type="SAM" id="Phobius"/>
    </source>
</evidence>
<proteinExistence type="predicted"/>
<dbReference type="EMBL" id="JAIWYP010000015">
    <property type="protein sequence ID" value="KAH3701324.1"/>
    <property type="molecule type" value="Genomic_DNA"/>
</dbReference>